<feature type="compositionally biased region" description="Basic and acidic residues" evidence="1">
    <location>
        <begin position="164"/>
        <end position="186"/>
    </location>
</feature>
<name>A0A4S3TSJ5_9EURY</name>
<dbReference type="Proteomes" id="UP000318864">
    <property type="component" value="Unassembled WGS sequence"/>
</dbReference>
<sequence>MGLLDKITGALSDDESESDSSESTSDEQVNIERRTEIITEHYGEIDRNQAQRIADILKNTIDGDEKFTFDDIRNEIEESVGLSRDFAERIVQNEHTSIQMSRRFGDYKRQVEEMGLNGEYYVSAPTDDRSHPVEIEAVEETNPFEGGDPLPIDELHDLLKSKAEKYQDEGGTPERMDHWVPHEKPRLSIVRMPGS</sequence>
<dbReference type="AlphaFoldDB" id="A0A4S3TSJ5"/>
<protein>
    <submittedName>
        <fullName evidence="2">Uncharacterized protein</fullName>
    </submittedName>
</protein>
<proteinExistence type="predicted"/>
<feature type="region of interest" description="Disordered" evidence="1">
    <location>
        <begin position="164"/>
        <end position="195"/>
    </location>
</feature>
<evidence type="ECO:0000313" key="3">
    <source>
        <dbReference type="Proteomes" id="UP000318864"/>
    </source>
</evidence>
<comment type="caution">
    <text evidence="2">The sequence shown here is derived from an EMBL/GenBank/DDBJ whole genome shotgun (WGS) entry which is preliminary data.</text>
</comment>
<reference evidence="2 3" key="1">
    <citation type="submission" date="2018-10" db="EMBL/GenBank/DDBJ databases">
        <title>Natronolimnobius sp. XQ-INN 246 isolated from Inner Mongolia Autonomous Region of China.</title>
        <authorList>
            <person name="Xue Q."/>
        </authorList>
    </citation>
    <scope>NUCLEOTIDE SEQUENCE [LARGE SCALE GENOMIC DNA]</scope>
    <source>
        <strain evidence="2 3">XQ-INN 246</strain>
    </source>
</reference>
<keyword evidence="3" id="KW-1185">Reference proteome</keyword>
<evidence type="ECO:0000256" key="1">
    <source>
        <dbReference type="SAM" id="MobiDB-lite"/>
    </source>
</evidence>
<dbReference type="RefSeq" id="WP_141463915.1">
    <property type="nucleotide sequence ID" value="NZ_RBZW01000018.1"/>
</dbReference>
<organism evidence="2 3">
    <name type="scientific">Salinadaptatus halalkaliphilus</name>
    <dbReference type="NCBI Taxonomy" id="2419781"/>
    <lineage>
        <taxon>Archaea</taxon>
        <taxon>Methanobacteriati</taxon>
        <taxon>Methanobacteriota</taxon>
        <taxon>Stenosarchaea group</taxon>
        <taxon>Halobacteria</taxon>
        <taxon>Halobacteriales</taxon>
        <taxon>Natrialbaceae</taxon>
        <taxon>Salinadaptatus</taxon>
    </lineage>
</organism>
<accession>A0A4S3TSJ5</accession>
<dbReference type="OrthoDB" id="350309at2157"/>
<evidence type="ECO:0000313" key="2">
    <source>
        <dbReference type="EMBL" id="THE65598.1"/>
    </source>
</evidence>
<feature type="region of interest" description="Disordered" evidence="1">
    <location>
        <begin position="1"/>
        <end position="31"/>
    </location>
</feature>
<gene>
    <name evidence="2" type="ORF">D8Y22_06595</name>
</gene>
<dbReference type="EMBL" id="RBZW01000018">
    <property type="protein sequence ID" value="THE65598.1"/>
    <property type="molecule type" value="Genomic_DNA"/>
</dbReference>